<dbReference type="InParanoid" id="A0A2V0NT31"/>
<feature type="chain" id="PRO_5015901242" description="beta-mannosidase" evidence="7">
    <location>
        <begin position="24"/>
        <end position="1106"/>
    </location>
</feature>
<keyword evidence="7" id="KW-0732">Signal</keyword>
<evidence type="ECO:0000256" key="5">
    <source>
        <dbReference type="ARBA" id="ARBA00023295"/>
    </source>
</evidence>
<dbReference type="OrthoDB" id="2866996at2759"/>
<keyword evidence="4" id="KW-0325">Glycoprotein</keyword>
<dbReference type="SUPFAM" id="SSF49303">
    <property type="entry name" value="beta-Galactosidase/glucuronidase domain"/>
    <property type="match status" value="1"/>
</dbReference>
<evidence type="ECO:0000256" key="3">
    <source>
        <dbReference type="ARBA" id="ARBA00022801"/>
    </source>
</evidence>
<dbReference type="AlphaFoldDB" id="A0A2V0NT31"/>
<dbReference type="InterPro" id="IPR008979">
    <property type="entry name" value="Galactose-bd-like_sf"/>
</dbReference>
<protein>
    <recommendedName>
        <fullName evidence="2">beta-mannosidase</fullName>
        <ecNumber evidence="2">3.2.1.25</ecNumber>
    </recommendedName>
</protein>
<evidence type="ECO:0000256" key="7">
    <source>
        <dbReference type="SAM" id="SignalP"/>
    </source>
</evidence>
<comment type="caution">
    <text evidence="10">The sequence shown here is derived from an EMBL/GenBank/DDBJ whole genome shotgun (WGS) entry which is preliminary data.</text>
</comment>
<comment type="catalytic activity">
    <reaction evidence="1">
        <text>Hydrolysis of terminal, non-reducing beta-D-mannose residues in beta-D-mannosides.</text>
        <dbReference type="EC" id="3.2.1.25"/>
    </reaction>
</comment>
<evidence type="ECO:0000259" key="9">
    <source>
        <dbReference type="Pfam" id="PF22666"/>
    </source>
</evidence>
<keyword evidence="5" id="KW-0326">Glycosidase</keyword>
<evidence type="ECO:0000256" key="4">
    <source>
        <dbReference type="ARBA" id="ARBA00023180"/>
    </source>
</evidence>
<dbReference type="Gene3D" id="2.60.40.10">
    <property type="entry name" value="Immunoglobulins"/>
    <property type="match status" value="1"/>
</dbReference>
<evidence type="ECO:0000256" key="1">
    <source>
        <dbReference type="ARBA" id="ARBA00000829"/>
    </source>
</evidence>
<organism evidence="10 11">
    <name type="scientific">Raphidocelis subcapitata</name>
    <dbReference type="NCBI Taxonomy" id="307507"/>
    <lineage>
        <taxon>Eukaryota</taxon>
        <taxon>Viridiplantae</taxon>
        <taxon>Chlorophyta</taxon>
        <taxon>core chlorophytes</taxon>
        <taxon>Chlorophyceae</taxon>
        <taxon>CS clade</taxon>
        <taxon>Sphaeropleales</taxon>
        <taxon>Selenastraceae</taxon>
        <taxon>Raphidocelis</taxon>
    </lineage>
</organism>
<dbReference type="InterPro" id="IPR017853">
    <property type="entry name" value="GH"/>
</dbReference>
<dbReference type="InterPro" id="IPR041625">
    <property type="entry name" value="Beta-mannosidase_Ig"/>
</dbReference>
<feature type="region of interest" description="Disordered" evidence="6">
    <location>
        <begin position="1042"/>
        <end position="1106"/>
    </location>
</feature>
<feature type="domain" description="Beta-mannosidase-like galactose-binding" evidence="9">
    <location>
        <begin position="35"/>
        <end position="205"/>
    </location>
</feature>
<name>A0A2V0NT31_9CHLO</name>
<feature type="domain" description="Beta-mannosidase Ig-fold" evidence="8">
    <location>
        <begin position="933"/>
        <end position="1014"/>
    </location>
</feature>
<dbReference type="InterPro" id="IPR013783">
    <property type="entry name" value="Ig-like_fold"/>
</dbReference>
<dbReference type="InterPro" id="IPR050887">
    <property type="entry name" value="Beta-mannosidase_GH2"/>
</dbReference>
<dbReference type="Proteomes" id="UP000247498">
    <property type="component" value="Unassembled WGS sequence"/>
</dbReference>
<sequence>MRRAAALALVGALCLASAGLTLAASNVMSLDALTWGVTNANGTIALKTKLPAYPINLLQEKGIVQDPLYRFGELETRWVAMDTWTFATEFTVSEEVAKRSSVDLVLDGVDTFATVYLNDKQIASLENFHRKYLLPVKSQLKPGVNTLKIVLAPAIKVAIDRKANHPYWIPTVTQLGNIDAYNFARKPAYDFGWDWGPGLGAAGIYGAVSLVGYDTALLRSAHVRQVKAPSSFLIRVQPELIVPASGDAGLLTIEMPALGLKAEKKLDLTSSGRALPELELAVPADSVDLWWPLGYGEQKLYDLTVTWTSSGASAAASGGVPAATIKRRVGFRTVELVEKPLPEAAAELFSAAGAGWEGSAQPGNGVRACMGMNNCGQYGWVDGKKWTFISTEMTPNFDFPVSGYDFAGAFPNSSFPGGDNPWWNHRYGVWTGWGAPSLAKRVEGESMYFKVNGVPIYAKGANIIPLHTLPVNATDELLAETLDYATDARMNMLRVWGGGWYMPDSFYDACDEKGILVWQETMFACASYPRDTKFMAEVADEVEQQIRRISWHPSVVIWGGNNEIEASLEWYRETQNNPALFVHDYTELFISTIGGLMQELVPELPYVDSSPSNGVVSRQPFIKRWGAAWDQRYGDVHHYNYDADCQDFNNFPMAKFVSEHGWPSFPTWPTFKAATSEDDWAVFSPGMEFRQRHFNKTLEMTEQYRKHFKLPKSWTGKDKAESFAKWKRYLYLNHVQQALCIDTAFSYWRRLRSEPQGLTMGILYWQLNDVWAGASWSGIDYEGRYKPMQHRVKHQFADFVLQTVLDNGHAQVFLVSDDTAPTTAAIDLTVHRLAEPACGCARDAPAADAAACAAAGTEPVWSKRVTDVTVPALNSALVVNASVSELLAAMPKCTPTTCFLRATATTKATKNKPASTSSAELFFKDFKELKLERPNLQLSNFTQVTPESVSFVVSTDRAAALLVVIDSDLKGRLDNNMINLAPCSSATLTFTAPRGGAVGHKALKASLAVTSLFENSHDDAVAAEDGAAAPVVPAAVAEPVAAAAAKEDEKSPKAKKEEKKEEKKEGGAAKEEGAKAPAAEAPVAEEKKEEKKEEAAPAKEPAAQQL</sequence>
<evidence type="ECO:0000256" key="6">
    <source>
        <dbReference type="SAM" id="MobiDB-lite"/>
    </source>
</evidence>
<dbReference type="Pfam" id="PF17753">
    <property type="entry name" value="Ig_mannosidase"/>
    <property type="match status" value="1"/>
</dbReference>
<dbReference type="FunFam" id="3.20.20.80:FF:000050">
    <property type="entry name" value="Beta-mannosidase B"/>
    <property type="match status" value="1"/>
</dbReference>
<reference evidence="10 11" key="1">
    <citation type="journal article" date="2018" name="Sci. Rep.">
        <title>Raphidocelis subcapitata (=Pseudokirchneriella subcapitata) provides an insight into genome evolution and environmental adaptations in the Sphaeropleales.</title>
        <authorList>
            <person name="Suzuki S."/>
            <person name="Yamaguchi H."/>
            <person name="Nakajima N."/>
            <person name="Kawachi M."/>
        </authorList>
    </citation>
    <scope>NUCLEOTIDE SEQUENCE [LARGE SCALE GENOMIC DNA]</scope>
    <source>
        <strain evidence="10 11">NIES-35</strain>
    </source>
</reference>
<dbReference type="PANTHER" id="PTHR43730:SF1">
    <property type="entry name" value="BETA-MANNOSIDASE"/>
    <property type="match status" value="1"/>
</dbReference>
<feature type="compositionally biased region" description="Basic and acidic residues" evidence="6">
    <location>
        <begin position="1045"/>
        <end position="1074"/>
    </location>
</feature>
<gene>
    <name evidence="10" type="ORF">Rsub_03692</name>
</gene>
<evidence type="ECO:0000313" key="11">
    <source>
        <dbReference type="Proteomes" id="UP000247498"/>
    </source>
</evidence>
<dbReference type="SUPFAM" id="SSF51445">
    <property type="entry name" value="(Trans)glycosidases"/>
    <property type="match status" value="1"/>
</dbReference>
<feature type="signal peptide" evidence="7">
    <location>
        <begin position="1"/>
        <end position="23"/>
    </location>
</feature>
<evidence type="ECO:0000313" key="10">
    <source>
        <dbReference type="EMBL" id="GBF90838.1"/>
    </source>
</evidence>
<evidence type="ECO:0000259" key="8">
    <source>
        <dbReference type="Pfam" id="PF17753"/>
    </source>
</evidence>
<dbReference type="PANTHER" id="PTHR43730">
    <property type="entry name" value="BETA-MANNOSIDASE"/>
    <property type="match status" value="1"/>
</dbReference>
<feature type="compositionally biased region" description="Basic and acidic residues" evidence="6">
    <location>
        <begin position="1084"/>
        <end position="1097"/>
    </location>
</feature>
<dbReference type="InterPro" id="IPR054593">
    <property type="entry name" value="Beta-mannosidase-like_N2"/>
</dbReference>
<dbReference type="SUPFAM" id="SSF49785">
    <property type="entry name" value="Galactose-binding domain-like"/>
    <property type="match status" value="1"/>
</dbReference>
<dbReference type="GO" id="GO:0006516">
    <property type="term" value="P:glycoprotein catabolic process"/>
    <property type="evidence" value="ECO:0007669"/>
    <property type="project" value="TreeGrafter"/>
</dbReference>
<dbReference type="GO" id="GO:0004567">
    <property type="term" value="F:beta-mannosidase activity"/>
    <property type="evidence" value="ECO:0007669"/>
    <property type="project" value="UniProtKB-EC"/>
</dbReference>
<dbReference type="Gene3D" id="3.20.20.80">
    <property type="entry name" value="Glycosidases"/>
    <property type="match status" value="1"/>
</dbReference>
<dbReference type="Pfam" id="PF22666">
    <property type="entry name" value="Glyco_hydro_2_N2"/>
    <property type="match status" value="1"/>
</dbReference>
<keyword evidence="11" id="KW-1185">Reference proteome</keyword>
<proteinExistence type="predicted"/>
<dbReference type="Gene3D" id="2.60.120.260">
    <property type="entry name" value="Galactose-binding domain-like"/>
    <property type="match status" value="1"/>
</dbReference>
<dbReference type="EC" id="3.2.1.25" evidence="2"/>
<keyword evidence="3" id="KW-0378">Hydrolase</keyword>
<accession>A0A2V0NT31</accession>
<dbReference type="InterPro" id="IPR036156">
    <property type="entry name" value="Beta-gal/glucu_dom_sf"/>
</dbReference>
<evidence type="ECO:0000256" key="2">
    <source>
        <dbReference type="ARBA" id="ARBA00012754"/>
    </source>
</evidence>
<dbReference type="STRING" id="307507.A0A2V0NT31"/>
<dbReference type="EMBL" id="BDRX01000020">
    <property type="protein sequence ID" value="GBF90838.1"/>
    <property type="molecule type" value="Genomic_DNA"/>
</dbReference>